<evidence type="ECO:0000313" key="2">
    <source>
        <dbReference type="Proteomes" id="UP000424673"/>
    </source>
</evidence>
<sequence length="151" mass="16273">MVVADIPRFSFISSGDRFSSPIFLLVTLEAFDEPVIDGNFLAGGMHMCAAGLMARRFCALFLLPAPEGFSDPIISGSIVSAARFADVGAAWGRAALAASPRVFTAFKGGQRPIAFENFLQNHIPTHRLRSCAHGCSDDHPGTHEVYTNDRC</sequence>
<reference evidence="1 2" key="2">
    <citation type="journal article" date="2021" name="AMB Express">
        <title>Isolation and characterisation of Methylocystis spp. for poly-3-hydroxybutyrate production using waste methane feedstocks.</title>
        <authorList>
            <person name="Rumah B.L."/>
            <person name="Stead C.E."/>
            <person name="Claxton Stevens B.H."/>
            <person name="Minton N.P."/>
            <person name="Grosse-Honebrink A."/>
            <person name="Zhang Y."/>
        </authorList>
    </citation>
    <scope>NUCLEOTIDE SEQUENCE [LARGE SCALE GENOMIC DNA]</scope>
    <source>
        <strain evidence="1 2">BRCS1</strain>
    </source>
</reference>
<name>A0ABX6EJ28_9HYPH</name>
<evidence type="ECO:0000313" key="1">
    <source>
        <dbReference type="EMBL" id="QGM93406.1"/>
    </source>
</evidence>
<dbReference type="EMBL" id="CP044328">
    <property type="protein sequence ID" value="QGM93406.1"/>
    <property type="molecule type" value="Genomic_DNA"/>
</dbReference>
<dbReference type="RefSeq" id="WP_154451218.1">
    <property type="nucleotide sequence ID" value="NZ_CP044328.1"/>
</dbReference>
<keyword evidence="2" id="KW-1185">Reference proteome</keyword>
<proteinExistence type="predicted"/>
<protein>
    <submittedName>
        <fullName evidence="1">Uncharacterized protein</fullName>
    </submittedName>
</protein>
<organism evidence="1 2">
    <name type="scientific">Methylocystis rosea</name>
    <dbReference type="NCBI Taxonomy" id="173366"/>
    <lineage>
        <taxon>Bacteria</taxon>
        <taxon>Pseudomonadati</taxon>
        <taxon>Pseudomonadota</taxon>
        <taxon>Alphaproteobacteria</taxon>
        <taxon>Hyphomicrobiales</taxon>
        <taxon>Methylocystaceae</taxon>
        <taxon>Methylocystis</taxon>
    </lineage>
</organism>
<accession>A0ABX6EJ28</accession>
<dbReference type="Proteomes" id="UP000424673">
    <property type="component" value="Chromosome"/>
</dbReference>
<reference evidence="2" key="1">
    <citation type="submission" date="2019-09" db="EMBL/GenBank/DDBJ databases">
        <title>Isolation and complete genome sequencing of Methylocystis species.</title>
        <authorList>
            <person name="Rumah B.L."/>
            <person name="Stead C.E."/>
            <person name="Stevens B.C."/>
            <person name="Minton N.P."/>
            <person name="Grosse-Honebrink A."/>
            <person name="Zhang Y."/>
        </authorList>
    </citation>
    <scope>NUCLEOTIDE SEQUENCE [LARGE SCALE GENOMIC DNA]</scope>
    <source>
        <strain evidence="2">BRCS1</strain>
    </source>
</reference>
<gene>
    <name evidence="1" type="ORF">F7D13_04870</name>
</gene>